<dbReference type="GO" id="GO:0008270">
    <property type="term" value="F:zinc ion binding"/>
    <property type="evidence" value="ECO:0007669"/>
    <property type="project" value="UniProtKB-KW"/>
</dbReference>
<dbReference type="InterPro" id="IPR049914">
    <property type="entry name" value="PHD1-3/5-6"/>
</dbReference>
<dbReference type="Pfam" id="PF23121">
    <property type="entry name" value="SPOC_AIPP2"/>
    <property type="match status" value="1"/>
</dbReference>
<comment type="caution">
    <text evidence="8">The sequence shown here is derived from an EMBL/GenBank/DDBJ whole genome shotgun (WGS) entry which is preliminary data.</text>
</comment>
<evidence type="ECO:0000313" key="8">
    <source>
        <dbReference type="EMBL" id="OMP06177.1"/>
    </source>
</evidence>
<dbReference type="AlphaFoldDB" id="A0A1R3KGE7"/>
<feature type="domain" description="AIPP2-like SPOC-like" evidence="7">
    <location>
        <begin position="73"/>
        <end position="201"/>
    </location>
</feature>
<feature type="compositionally biased region" description="Polar residues" evidence="6">
    <location>
        <begin position="253"/>
        <end position="267"/>
    </location>
</feature>
<evidence type="ECO:0000256" key="2">
    <source>
        <dbReference type="ARBA" id="ARBA00022771"/>
    </source>
</evidence>
<feature type="region of interest" description="Disordered" evidence="6">
    <location>
        <begin position="246"/>
        <end position="267"/>
    </location>
</feature>
<keyword evidence="5" id="KW-0804">Transcription</keyword>
<accession>A0A1R3KGE7</accession>
<dbReference type="InterPro" id="IPR056280">
    <property type="entry name" value="AIPP2-like_SPOC"/>
</dbReference>
<evidence type="ECO:0000256" key="4">
    <source>
        <dbReference type="ARBA" id="ARBA00023015"/>
    </source>
</evidence>
<dbReference type="GO" id="GO:0140566">
    <property type="term" value="F:histone reader activity"/>
    <property type="evidence" value="ECO:0007669"/>
    <property type="project" value="InterPro"/>
</dbReference>
<keyword evidence="2" id="KW-0863">Zinc-finger</keyword>
<dbReference type="InterPro" id="IPR007942">
    <property type="entry name" value="PLipase-like"/>
</dbReference>
<dbReference type="PANTHER" id="PTHR33304">
    <property type="match status" value="1"/>
</dbReference>
<organism evidence="8 9">
    <name type="scientific">Corchorus olitorius</name>
    <dbReference type="NCBI Taxonomy" id="93759"/>
    <lineage>
        <taxon>Eukaryota</taxon>
        <taxon>Viridiplantae</taxon>
        <taxon>Streptophyta</taxon>
        <taxon>Embryophyta</taxon>
        <taxon>Tracheophyta</taxon>
        <taxon>Spermatophyta</taxon>
        <taxon>Magnoliopsida</taxon>
        <taxon>eudicotyledons</taxon>
        <taxon>Gunneridae</taxon>
        <taxon>Pentapetalae</taxon>
        <taxon>rosids</taxon>
        <taxon>malvids</taxon>
        <taxon>Malvales</taxon>
        <taxon>Malvaceae</taxon>
        <taxon>Grewioideae</taxon>
        <taxon>Apeibeae</taxon>
        <taxon>Corchorus</taxon>
    </lineage>
</organism>
<keyword evidence="9" id="KW-1185">Reference proteome</keyword>
<evidence type="ECO:0000256" key="5">
    <source>
        <dbReference type="ARBA" id="ARBA00023163"/>
    </source>
</evidence>
<keyword evidence="3" id="KW-0862">Zinc</keyword>
<feature type="compositionally biased region" description="Basic and acidic residues" evidence="6">
    <location>
        <begin position="8"/>
        <end position="20"/>
    </location>
</feature>
<dbReference type="GO" id="GO:0034244">
    <property type="term" value="P:negative regulation of transcription elongation by RNA polymerase II"/>
    <property type="evidence" value="ECO:0007669"/>
    <property type="project" value="InterPro"/>
</dbReference>
<evidence type="ECO:0000256" key="6">
    <source>
        <dbReference type="SAM" id="MobiDB-lite"/>
    </source>
</evidence>
<dbReference type="OrthoDB" id="1932206at2759"/>
<dbReference type="STRING" id="93759.A0A1R3KGE7"/>
<name>A0A1R3KGE7_9ROSI</name>
<feature type="region of interest" description="Disordered" evidence="6">
    <location>
        <begin position="1"/>
        <end position="20"/>
    </location>
</feature>
<dbReference type="PANTHER" id="PTHR33304:SF49">
    <property type="entry name" value="OS12G0161500 PROTEIN"/>
    <property type="match status" value="1"/>
</dbReference>
<sequence>MGIKKSPHSGDNHEEELSPERKRELIEYHGNTLCEDVKYLKFKDSQLQDGSPSRILQDIYSDSLSKHSKDPIWRGCFNICNSSINIVVGLVAYLSSKACSRMSNMARSLPASLSGETIQQLHVWPKQFDELQPTNDDIGFYFLPESERFEKAYASLLDDLVSKDYALEFVIGNVELLVFSSLELQLESQRTQGKSYIWGLFRRKKVNSSLVDGCFPHEQGNLRGIQHSDSAAAVDAGKERNYTEGFYLPHPTSPSKDSASAGSGTSWQDREVINQCSSMTKMEKRMEEQSRNGRQVSGVFREVNNGATIKEIKATRKGVLEIESHGIEGRASDAAFVPQGPIEAIDQEVSMVPSSTMHEQTMIDITQQHVAYDYEQQKYPIEADRLGNENMHMVDSFLDELVNISKAHQAVALQSTPTSLSISAAPDVQAPNVNMREENKKVDASHELVNSDKINHSDDSTEQVGPYFLHSYAATILRSIFNQYGDIAQDCPLSIRTRSRLLEGLCFELEKVLSIGLENLHHRHLESLDSLIGDAESE</sequence>
<evidence type="ECO:0000256" key="1">
    <source>
        <dbReference type="ARBA" id="ARBA00022723"/>
    </source>
</evidence>
<keyword evidence="4" id="KW-0805">Transcription regulation</keyword>
<evidence type="ECO:0000313" key="9">
    <source>
        <dbReference type="Proteomes" id="UP000187203"/>
    </source>
</evidence>
<dbReference type="EMBL" id="AWUE01013700">
    <property type="protein sequence ID" value="OMP06177.1"/>
    <property type="molecule type" value="Genomic_DNA"/>
</dbReference>
<reference evidence="9" key="1">
    <citation type="submission" date="2013-09" db="EMBL/GenBank/DDBJ databases">
        <title>Corchorus olitorius genome sequencing.</title>
        <authorList>
            <person name="Alam M."/>
            <person name="Haque M.S."/>
            <person name="Islam M.S."/>
            <person name="Emdad E.M."/>
            <person name="Islam M.M."/>
            <person name="Ahmed B."/>
            <person name="Halim A."/>
            <person name="Hossen Q.M.M."/>
            <person name="Hossain M.Z."/>
            <person name="Ahmed R."/>
            <person name="Khan M.M."/>
            <person name="Islam R."/>
            <person name="Rashid M.M."/>
            <person name="Khan S.A."/>
            <person name="Rahman M.S."/>
            <person name="Alam M."/>
            <person name="Yahiya A.S."/>
            <person name="Khan M.S."/>
            <person name="Azam M.S."/>
            <person name="Haque T."/>
            <person name="Lashkar M.Z.H."/>
            <person name="Akhand A.I."/>
            <person name="Morshed G."/>
            <person name="Roy S."/>
            <person name="Uddin K.S."/>
            <person name="Rabeya T."/>
            <person name="Hossain A.S."/>
            <person name="Chowdhury A."/>
            <person name="Snigdha A.R."/>
            <person name="Mortoza M.S."/>
            <person name="Matin S.A."/>
            <person name="Hoque S.M.E."/>
            <person name="Islam M.K."/>
            <person name="Roy D.K."/>
            <person name="Haider R."/>
            <person name="Moosa M.M."/>
            <person name="Elias S.M."/>
            <person name="Hasan A.M."/>
            <person name="Jahan S."/>
            <person name="Shafiuddin M."/>
            <person name="Mahmood N."/>
            <person name="Shommy N.S."/>
        </authorList>
    </citation>
    <scope>NUCLEOTIDE SEQUENCE [LARGE SCALE GENOMIC DNA]</scope>
    <source>
        <strain evidence="9">cv. O-4</strain>
    </source>
</reference>
<gene>
    <name evidence="8" type="ORF">COLO4_08293</name>
</gene>
<dbReference type="Proteomes" id="UP000187203">
    <property type="component" value="Unassembled WGS sequence"/>
</dbReference>
<proteinExistence type="predicted"/>
<dbReference type="Pfam" id="PF05278">
    <property type="entry name" value="PEARLI-4"/>
    <property type="match status" value="1"/>
</dbReference>
<evidence type="ECO:0000256" key="3">
    <source>
        <dbReference type="ARBA" id="ARBA00022833"/>
    </source>
</evidence>
<evidence type="ECO:0000259" key="7">
    <source>
        <dbReference type="Pfam" id="PF23121"/>
    </source>
</evidence>
<keyword evidence="1" id="KW-0479">Metal-binding</keyword>
<protein>
    <submittedName>
        <fullName evidence="8">Phospholipase-like protein</fullName>
    </submittedName>
</protein>